<dbReference type="EnsemblPlants" id="MELO3C034734.2.1">
    <property type="protein sequence ID" value="MELO3C034734.2.1"/>
    <property type="gene ID" value="MELO3C034734.2"/>
</dbReference>
<protein>
    <submittedName>
        <fullName evidence="1">Uncharacterized protein</fullName>
    </submittedName>
</protein>
<reference evidence="1" key="1">
    <citation type="submission" date="2023-03" db="UniProtKB">
        <authorList>
            <consortium name="EnsemblPlants"/>
        </authorList>
    </citation>
    <scope>IDENTIFICATION</scope>
</reference>
<accession>A0A9I9EJT3</accession>
<organism evidence="1">
    <name type="scientific">Cucumis melo</name>
    <name type="common">Muskmelon</name>
    <dbReference type="NCBI Taxonomy" id="3656"/>
    <lineage>
        <taxon>Eukaryota</taxon>
        <taxon>Viridiplantae</taxon>
        <taxon>Streptophyta</taxon>
        <taxon>Embryophyta</taxon>
        <taxon>Tracheophyta</taxon>
        <taxon>Spermatophyta</taxon>
        <taxon>Magnoliopsida</taxon>
        <taxon>eudicotyledons</taxon>
        <taxon>Gunneridae</taxon>
        <taxon>Pentapetalae</taxon>
        <taxon>rosids</taxon>
        <taxon>fabids</taxon>
        <taxon>Cucurbitales</taxon>
        <taxon>Cucurbitaceae</taxon>
        <taxon>Benincaseae</taxon>
        <taxon>Cucumis</taxon>
    </lineage>
</organism>
<sequence length="93" mass="10305">MRIVLDLENDIGKLAGIEAVGTEGGFVDGEGSAGGEDEKKEEENWRLTVEFPIGRRVRLSNGPDIKLCKKEILVVDLAVIDQNLLEIDQEKRI</sequence>
<evidence type="ECO:0000313" key="1">
    <source>
        <dbReference type="EnsemblPlants" id="MELO3C034734.2.1"/>
    </source>
</evidence>
<dbReference type="AlphaFoldDB" id="A0A9I9EJT3"/>
<dbReference type="Gramene" id="MELO3C034734.2.1">
    <property type="protein sequence ID" value="MELO3C034734.2.1"/>
    <property type="gene ID" value="MELO3C034734.2"/>
</dbReference>
<name>A0A9I9EJT3_CUCME</name>
<proteinExistence type="predicted"/>